<dbReference type="KEGG" id="sxn:IAG42_31265"/>
<keyword evidence="1" id="KW-0812">Transmembrane</keyword>
<keyword evidence="1" id="KW-1133">Transmembrane helix</keyword>
<evidence type="ECO:0000256" key="1">
    <source>
        <dbReference type="SAM" id="Phobius"/>
    </source>
</evidence>
<protein>
    <submittedName>
        <fullName evidence="2">Uncharacterized protein</fullName>
    </submittedName>
</protein>
<name>A0A7H1BFZ0_9ACTN</name>
<organism evidence="2 3">
    <name type="scientific">Streptomyces xanthii</name>
    <dbReference type="NCBI Taxonomy" id="2768069"/>
    <lineage>
        <taxon>Bacteria</taxon>
        <taxon>Bacillati</taxon>
        <taxon>Actinomycetota</taxon>
        <taxon>Actinomycetes</taxon>
        <taxon>Kitasatosporales</taxon>
        <taxon>Streptomycetaceae</taxon>
        <taxon>Streptomyces</taxon>
    </lineage>
</organism>
<feature type="transmembrane region" description="Helical" evidence="1">
    <location>
        <begin position="6"/>
        <end position="22"/>
    </location>
</feature>
<evidence type="ECO:0000313" key="3">
    <source>
        <dbReference type="Proteomes" id="UP000516428"/>
    </source>
</evidence>
<evidence type="ECO:0000313" key="2">
    <source>
        <dbReference type="EMBL" id="QNS07645.1"/>
    </source>
</evidence>
<keyword evidence="1" id="KW-0472">Membrane</keyword>
<reference evidence="2 3" key="1">
    <citation type="submission" date="2020-09" db="EMBL/GenBank/DDBJ databases">
        <title>A novel species.</title>
        <authorList>
            <person name="Gao J."/>
        </authorList>
    </citation>
    <scope>NUCLEOTIDE SEQUENCE [LARGE SCALE GENOMIC DNA]</scope>
    <source>
        <strain evidence="2 3">CRXT-Y-14</strain>
    </source>
</reference>
<keyword evidence="3" id="KW-1185">Reference proteome</keyword>
<proteinExistence type="predicted"/>
<sequence>MVYGIVILAVLALAGAACLVALRRRGGPGERGADEAAAAARGLNEGVSAASATRQNLGPS</sequence>
<gene>
    <name evidence="2" type="ORF">IAG42_31265</name>
</gene>
<dbReference type="Proteomes" id="UP000516428">
    <property type="component" value="Chromosome"/>
</dbReference>
<dbReference type="RefSeq" id="WP_188340307.1">
    <property type="nucleotide sequence ID" value="NZ_CP061281.1"/>
</dbReference>
<dbReference type="AlphaFoldDB" id="A0A7H1BFZ0"/>
<dbReference type="EMBL" id="CP061281">
    <property type="protein sequence ID" value="QNS07645.1"/>
    <property type="molecule type" value="Genomic_DNA"/>
</dbReference>
<accession>A0A7H1BFZ0</accession>